<proteinExistence type="predicted"/>
<protein>
    <submittedName>
        <fullName evidence="1">Uncharacterized protein</fullName>
    </submittedName>
</protein>
<organism evidence="1 2">
    <name type="scientific">Diphasiastrum complanatum</name>
    <name type="common">Issler's clubmoss</name>
    <name type="synonym">Lycopodium complanatum</name>
    <dbReference type="NCBI Taxonomy" id="34168"/>
    <lineage>
        <taxon>Eukaryota</taxon>
        <taxon>Viridiplantae</taxon>
        <taxon>Streptophyta</taxon>
        <taxon>Embryophyta</taxon>
        <taxon>Tracheophyta</taxon>
        <taxon>Lycopodiopsida</taxon>
        <taxon>Lycopodiales</taxon>
        <taxon>Lycopodiaceae</taxon>
        <taxon>Lycopodioideae</taxon>
        <taxon>Diphasiastrum</taxon>
    </lineage>
</organism>
<dbReference type="EMBL" id="CM055103">
    <property type="protein sequence ID" value="KAJ7535560.1"/>
    <property type="molecule type" value="Genomic_DNA"/>
</dbReference>
<evidence type="ECO:0000313" key="1">
    <source>
        <dbReference type="EMBL" id="KAJ7535560.1"/>
    </source>
</evidence>
<gene>
    <name evidence="1" type="ORF">O6H91_12G038800</name>
</gene>
<keyword evidence="2" id="KW-1185">Reference proteome</keyword>
<reference evidence="2" key="1">
    <citation type="journal article" date="2024" name="Proc. Natl. Acad. Sci. U.S.A.">
        <title>Extraordinary preservation of gene collinearity over three hundred million years revealed in homosporous lycophytes.</title>
        <authorList>
            <person name="Li C."/>
            <person name="Wickell D."/>
            <person name="Kuo L.Y."/>
            <person name="Chen X."/>
            <person name="Nie B."/>
            <person name="Liao X."/>
            <person name="Peng D."/>
            <person name="Ji J."/>
            <person name="Jenkins J."/>
            <person name="Williams M."/>
            <person name="Shu S."/>
            <person name="Plott C."/>
            <person name="Barry K."/>
            <person name="Rajasekar S."/>
            <person name="Grimwood J."/>
            <person name="Han X."/>
            <person name="Sun S."/>
            <person name="Hou Z."/>
            <person name="He W."/>
            <person name="Dai G."/>
            <person name="Sun C."/>
            <person name="Schmutz J."/>
            <person name="Leebens-Mack J.H."/>
            <person name="Li F.W."/>
            <person name="Wang L."/>
        </authorList>
    </citation>
    <scope>NUCLEOTIDE SEQUENCE [LARGE SCALE GENOMIC DNA]</scope>
    <source>
        <strain evidence="2">cv. PW_Plant_1</strain>
    </source>
</reference>
<accession>A0ACC2C0M0</accession>
<comment type="caution">
    <text evidence="1">The sequence shown here is derived from an EMBL/GenBank/DDBJ whole genome shotgun (WGS) entry which is preliminary data.</text>
</comment>
<name>A0ACC2C0M0_DIPCM</name>
<sequence>MAYQGCSLGEPLINREEPSKSTTNPHAGDGGFNCGAGKYDTTLNLRTENRLREEIGTQLRIAFPMICVNLLWYSLTVVSIMFVGHLGALALSSASLANSIASVTGTSLFMGMASALETLCGQAYGAKQYRMLGIFLQRAILVLYLTSLPIAVLWWNMGNLLKAVGQDPEISVAAGEYARWLIPTIFAYASLQPLLKFLQTQSVVLPMAVISLTTLPFHILLCWLVIFKLGMGFRGAALSLGISNWLTVALLAAYVKFSPRCKKTWTSFSREAYNDLGSFFKLAIPSAVMLCLEIWSFQVLVILSGLLPDPQLQTSTFTICLTNLIFMYMVPFSLSAAVSTRVSNELGAGHPQAAKFAVTVNVVMAVLEGALMATLLMSVLRKVDGWAFTNDAKVVEYVYQCMPFLVALVFMDAIQGVISGVSRGCGWQDLGAYTNLGSFYIVGLPCSIILAFVFKYNDLGLWIGMIVGMAIKTVTLFLITLFIDWDKQAMKAMGRIDSSASKKLPIQSSDCHKEEIPVC</sequence>
<dbReference type="Proteomes" id="UP001162992">
    <property type="component" value="Chromosome 12"/>
</dbReference>
<evidence type="ECO:0000313" key="2">
    <source>
        <dbReference type="Proteomes" id="UP001162992"/>
    </source>
</evidence>